<sequence>MASVPLTVVKDEEVKPVIEKTVGQVLGFKTYADGTLLRSKITKRIYVIVNGKLAKIANLKELAKY</sequence>
<reference evidence="2" key="1">
    <citation type="submission" date="2017-09" db="EMBL/GenBank/DDBJ databases">
        <title>Depth-based differentiation of microbial function through sediment-hosted aquifers and enrichment of novel symbionts in the deep terrestrial subsurface.</title>
        <authorList>
            <person name="Probst A.J."/>
            <person name="Ladd B."/>
            <person name="Jarett J.K."/>
            <person name="Geller-Mcgrath D.E."/>
            <person name="Sieber C.M.K."/>
            <person name="Emerson J.B."/>
            <person name="Anantharaman K."/>
            <person name="Thomas B.C."/>
            <person name="Malmstrom R."/>
            <person name="Stieglmeier M."/>
            <person name="Klingl A."/>
            <person name="Woyke T."/>
            <person name="Ryan C.M."/>
            <person name="Banfield J.F."/>
        </authorList>
    </citation>
    <scope>NUCLEOTIDE SEQUENCE [LARGE SCALE GENOMIC DNA]</scope>
</reference>
<name>A0A2M6WU97_9BACT</name>
<dbReference type="AlphaFoldDB" id="A0A2M6WU97"/>
<protein>
    <submittedName>
        <fullName evidence="1">Uncharacterized protein</fullName>
    </submittedName>
</protein>
<accession>A0A2M6WU97</accession>
<gene>
    <name evidence="1" type="ORF">COT94_00245</name>
</gene>
<evidence type="ECO:0000313" key="1">
    <source>
        <dbReference type="EMBL" id="PIT96378.1"/>
    </source>
</evidence>
<feature type="non-terminal residue" evidence="1">
    <location>
        <position position="65"/>
    </location>
</feature>
<dbReference type="EMBL" id="PFAM01000004">
    <property type="protein sequence ID" value="PIT96378.1"/>
    <property type="molecule type" value="Genomic_DNA"/>
</dbReference>
<evidence type="ECO:0000313" key="2">
    <source>
        <dbReference type="Proteomes" id="UP000228533"/>
    </source>
</evidence>
<dbReference type="Proteomes" id="UP000228533">
    <property type="component" value="Unassembled WGS sequence"/>
</dbReference>
<comment type="caution">
    <text evidence="1">The sequence shown here is derived from an EMBL/GenBank/DDBJ whole genome shotgun (WGS) entry which is preliminary data.</text>
</comment>
<organism evidence="1 2">
    <name type="scientific">Candidatus Falkowbacteria bacterium CG10_big_fil_rev_8_21_14_0_10_37_14</name>
    <dbReference type="NCBI Taxonomy" id="1974561"/>
    <lineage>
        <taxon>Bacteria</taxon>
        <taxon>Candidatus Falkowiibacteriota</taxon>
    </lineage>
</organism>
<proteinExistence type="predicted"/>